<dbReference type="AlphaFoldDB" id="A0A151S6N0"/>
<dbReference type="EMBL" id="KQ483455">
    <property type="protein sequence ID" value="KYP50417.1"/>
    <property type="molecule type" value="Genomic_DNA"/>
</dbReference>
<accession>A0A151S6N0</accession>
<reference evidence="1" key="1">
    <citation type="journal article" date="2012" name="Nat. Biotechnol.">
        <title>Draft genome sequence of pigeonpea (Cajanus cajan), an orphan legume crop of resource-poor farmers.</title>
        <authorList>
            <person name="Varshney R.K."/>
            <person name="Chen W."/>
            <person name="Li Y."/>
            <person name="Bharti A.K."/>
            <person name="Saxena R.K."/>
            <person name="Schlueter J.A."/>
            <person name="Donoghue M.T."/>
            <person name="Azam S."/>
            <person name="Fan G."/>
            <person name="Whaley A.M."/>
            <person name="Farmer A.D."/>
            <person name="Sheridan J."/>
            <person name="Iwata A."/>
            <person name="Tuteja R."/>
            <person name="Penmetsa R.V."/>
            <person name="Wu W."/>
            <person name="Upadhyaya H.D."/>
            <person name="Yang S.P."/>
            <person name="Shah T."/>
            <person name="Saxena K.B."/>
            <person name="Michael T."/>
            <person name="McCombie W.R."/>
            <person name="Yang B."/>
            <person name="Zhang G."/>
            <person name="Yang H."/>
            <person name="Wang J."/>
            <person name="Spillane C."/>
            <person name="Cook D.R."/>
            <person name="May G.D."/>
            <person name="Xu X."/>
            <person name="Jackson S.A."/>
        </authorList>
    </citation>
    <scope>NUCLEOTIDE SEQUENCE [LARGE SCALE GENOMIC DNA]</scope>
</reference>
<evidence type="ECO:0000313" key="2">
    <source>
        <dbReference type="Proteomes" id="UP000075243"/>
    </source>
</evidence>
<dbReference type="Proteomes" id="UP000075243">
    <property type="component" value="Unassembled WGS sequence"/>
</dbReference>
<evidence type="ECO:0000313" key="1">
    <source>
        <dbReference type="EMBL" id="KYP50417.1"/>
    </source>
</evidence>
<sequence length="86" mass="8511">TSFDGGISHGNVSSHGGKECDGMFCSSDGVGGGCIDDDAAKLSGSVEIDVIDAHTSSPNNLQSSLGSLEHLSCDLGAAPDNQSVAT</sequence>
<keyword evidence="2" id="KW-1185">Reference proteome</keyword>
<name>A0A151S6N0_CAJCA</name>
<feature type="non-terminal residue" evidence="1">
    <location>
        <position position="1"/>
    </location>
</feature>
<organism evidence="1 2">
    <name type="scientific">Cajanus cajan</name>
    <name type="common">Pigeon pea</name>
    <name type="synonym">Cajanus indicus</name>
    <dbReference type="NCBI Taxonomy" id="3821"/>
    <lineage>
        <taxon>Eukaryota</taxon>
        <taxon>Viridiplantae</taxon>
        <taxon>Streptophyta</taxon>
        <taxon>Embryophyta</taxon>
        <taxon>Tracheophyta</taxon>
        <taxon>Spermatophyta</taxon>
        <taxon>Magnoliopsida</taxon>
        <taxon>eudicotyledons</taxon>
        <taxon>Gunneridae</taxon>
        <taxon>Pentapetalae</taxon>
        <taxon>rosids</taxon>
        <taxon>fabids</taxon>
        <taxon>Fabales</taxon>
        <taxon>Fabaceae</taxon>
        <taxon>Papilionoideae</taxon>
        <taxon>50 kb inversion clade</taxon>
        <taxon>NPAAA clade</taxon>
        <taxon>indigoferoid/millettioid clade</taxon>
        <taxon>Phaseoleae</taxon>
        <taxon>Cajanus</taxon>
    </lineage>
</organism>
<gene>
    <name evidence="1" type="ORF">KK1_027781</name>
</gene>
<proteinExistence type="predicted"/>
<dbReference type="Gramene" id="C.cajan_26249.t">
    <property type="protein sequence ID" value="C.cajan_26249.t.cds1"/>
    <property type="gene ID" value="C.cajan_26249"/>
</dbReference>
<protein>
    <submittedName>
        <fullName evidence="1">Uncharacterized protein</fullName>
    </submittedName>
</protein>